<feature type="compositionally biased region" description="Low complexity" evidence="1">
    <location>
        <begin position="330"/>
        <end position="349"/>
    </location>
</feature>
<feature type="region of interest" description="Disordered" evidence="1">
    <location>
        <begin position="567"/>
        <end position="587"/>
    </location>
</feature>
<reference evidence="2" key="1">
    <citation type="submission" date="2020-05" db="UniProtKB">
        <authorList>
            <consortium name="EnsemblMetazoa"/>
        </authorList>
    </citation>
    <scope>IDENTIFICATION</scope>
    <source>
        <strain evidence="2">USDA</strain>
    </source>
</reference>
<keyword evidence="3" id="KW-1185">Reference proteome</keyword>
<evidence type="ECO:0000256" key="1">
    <source>
        <dbReference type="SAM" id="MobiDB-lite"/>
    </source>
</evidence>
<sequence>MLQSLDNSTTLNRSNTSLASVNPTTSSNSPLDKEEKTQRRRSTFYVPLVIEDDESLAADSCSSNKDEVDKNSTSGSLSSLTSHSTSSKDFKNSSNINLKKSSTGLFGKSSSSQNKSSALGGGSPRSSTTSVKVTTLLFERANSTLGFSTTSSNSSSASSGYRSGGGSKSSTSSKKMAPPCGFNWSLTGVSDDLSGDLDDDSDAAEFIIAMNKSKMVKQQPPITTTPEKTSNSSLASAVKRNSKTSSLASSKSSATTTNTATTNRLSSTSSNKSTLSSNHSTPLPKTRPQNPSSARTKRYGVILNTHEDGGSPRNSLTCSISEHLGDARKSSSSYKSSTSTSTTAGNSSKWPLLTPRSRYSDGANGEALLNTPAKTQTSSIKQNSPAPSAVATKTTNKQLATKVSLSSQLDNTSVSANSSLITNSSTSAATPQKCSEYDDDDDSEISRMQTNTSTPIKMMKSRSRTNILSVPASTASQQSSEQNLINVAKIKASSTAAATAAAVSTSTQVNKVCSQTTPTKQTSTSASSSSSMTPSPNILRVKAKTLPQNLSPSVVLQQGEALDNAATSNLNSSSVKTKKSASDTNNSCAVTSLSRKFGGSQACNLHREGKNAKTVNTIITSAFPPKNLFLLKSTPKLTNTTTSMSSSSDNSLTSPPNSNNSGKNYPPHPHQITSPAKKSLSFIRRAHSTKLSRSNSLLKSIASQHQNQMQNTPASSSSANGGNANTFFCTGSWGKDFYLQYDVCPLALDELDSYFRAEKCAELIRERFKILDADIAPMAGEQNCSGTETLIQEHSTLSSTAEGTIRNIDSSCSSPSDKEQHHRHHGADGDDEDDDDDAGHHSGM</sequence>
<feature type="region of interest" description="Disordered" evidence="1">
    <location>
        <begin position="325"/>
        <end position="396"/>
    </location>
</feature>
<name>A0A1I8Q5M5_STOCA</name>
<accession>A0A1I8Q5M5</accession>
<feature type="region of interest" description="Disordered" evidence="1">
    <location>
        <begin position="511"/>
        <end position="536"/>
    </location>
</feature>
<dbReference type="STRING" id="35570.A0A1I8Q5M5"/>
<feature type="compositionally biased region" description="Polar residues" evidence="1">
    <location>
        <begin position="421"/>
        <end position="433"/>
    </location>
</feature>
<feature type="region of interest" description="Disordered" evidence="1">
    <location>
        <begin position="1"/>
        <end position="129"/>
    </location>
</feature>
<dbReference type="Proteomes" id="UP000095300">
    <property type="component" value="Unassembled WGS sequence"/>
</dbReference>
<dbReference type="VEuPathDB" id="VectorBase:SCAU014108"/>
<evidence type="ECO:0000313" key="2">
    <source>
        <dbReference type="EnsemblMetazoa" id="SCAU014108-PA"/>
    </source>
</evidence>
<proteinExistence type="predicted"/>
<feature type="compositionally biased region" description="Low complexity" evidence="1">
    <location>
        <begin position="243"/>
        <end position="281"/>
    </location>
</feature>
<feature type="compositionally biased region" description="Low complexity" evidence="1">
    <location>
        <begin position="514"/>
        <end position="536"/>
    </location>
</feature>
<feature type="compositionally biased region" description="Low complexity" evidence="1">
    <location>
        <begin position="72"/>
        <end position="85"/>
    </location>
</feature>
<organism evidence="2 3">
    <name type="scientific">Stomoxys calcitrans</name>
    <name type="common">Stable fly</name>
    <name type="synonym">Conops calcitrans</name>
    <dbReference type="NCBI Taxonomy" id="35570"/>
    <lineage>
        <taxon>Eukaryota</taxon>
        <taxon>Metazoa</taxon>
        <taxon>Ecdysozoa</taxon>
        <taxon>Arthropoda</taxon>
        <taxon>Hexapoda</taxon>
        <taxon>Insecta</taxon>
        <taxon>Pterygota</taxon>
        <taxon>Neoptera</taxon>
        <taxon>Endopterygota</taxon>
        <taxon>Diptera</taxon>
        <taxon>Brachycera</taxon>
        <taxon>Muscomorpha</taxon>
        <taxon>Muscoidea</taxon>
        <taxon>Muscidae</taxon>
        <taxon>Stomoxys</taxon>
    </lineage>
</organism>
<feature type="compositionally biased region" description="Polar residues" evidence="1">
    <location>
        <begin position="795"/>
        <end position="815"/>
    </location>
</feature>
<feature type="region of interest" description="Disordered" evidence="1">
    <location>
        <begin position="421"/>
        <end position="451"/>
    </location>
</feature>
<feature type="region of interest" description="Disordered" evidence="1">
    <location>
        <begin position="147"/>
        <end position="177"/>
    </location>
</feature>
<dbReference type="EnsemblMetazoa" id="SCAU014108-RA">
    <property type="protein sequence ID" value="SCAU014108-PA"/>
    <property type="gene ID" value="SCAU014108"/>
</dbReference>
<gene>
    <name evidence="2" type="primary">106086551</name>
</gene>
<feature type="compositionally biased region" description="Polar residues" evidence="1">
    <location>
        <begin position="220"/>
        <end position="235"/>
    </location>
</feature>
<feature type="region of interest" description="Disordered" evidence="1">
    <location>
        <begin position="639"/>
        <end position="676"/>
    </location>
</feature>
<feature type="region of interest" description="Disordered" evidence="1">
    <location>
        <begin position="216"/>
        <end position="295"/>
    </location>
</feature>
<feature type="region of interest" description="Disordered" evidence="1">
    <location>
        <begin position="795"/>
        <end position="844"/>
    </location>
</feature>
<dbReference type="AlphaFoldDB" id="A0A1I8Q5M5"/>
<feature type="compositionally biased region" description="Polar residues" evidence="1">
    <location>
        <begin position="1"/>
        <end position="30"/>
    </location>
</feature>
<evidence type="ECO:0000313" key="3">
    <source>
        <dbReference type="Proteomes" id="UP000095300"/>
    </source>
</evidence>
<feature type="compositionally biased region" description="Low complexity" evidence="1">
    <location>
        <begin position="92"/>
        <end position="117"/>
    </location>
</feature>
<protein>
    <submittedName>
        <fullName evidence="2">Uncharacterized protein</fullName>
    </submittedName>
</protein>
<feature type="compositionally biased region" description="Low complexity" evidence="1">
    <location>
        <begin position="639"/>
        <end position="661"/>
    </location>
</feature>
<feature type="compositionally biased region" description="Polar residues" evidence="1">
    <location>
        <begin position="372"/>
        <end position="396"/>
    </location>
</feature>
<feature type="compositionally biased region" description="Low complexity" evidence="1">
    <location>
        <begin position="147"/>
        <end position="161"/>
    </location>
</feature>